<evidence type="ECO:0000256" key="5">
    <source>
        <dbReference type="ARBA" id="ARBA00023065"/>
    </source>
</evidence>
<dbReference type="InterPro" id="IPR049232">
    <property type="entry name" value="DUF6829"/>
</dbReference>
<evidence type="ECO:0000256" key="3">
    <source>
        <dbReference type="ARBA" id="ARBA00022692"/>
    </source>
</evidence>
<feature type="transmembrane region" description="Helical" evidence="8">
    <location>
        <begin position="388"/>
        <end position="408"/>
    </location>
</feature>
<dbReference type="GO" id="GO:0035725">
    <property type="term" value="P:sodium ion transmembrane transport"/>
    <property type="evidence" value="ECO:0007669"/>
    <property type="project" value="TreeGrafter"/>
</dbReference>
<comment type="subcellular location">
    <subcellularLocation>
        <location evidence="1">Membrane</location>
        <topology evidence="1">Multi-pass membrane protein</topology>
    </subcellularLocation>
</comment>
<evidence type="ECO:0000313" key="11">
    <source>
        <dbReference type="Proteomes" id="UP001178507"/>
    </source>
</evidence>
<dbReference type="SUPFAM" id="SSF81324">
    <property type="entry name" value="Voltage-gated potassium channels"/>
    <property type="match status" value="1"/>
</dbReference>
<name>A0AA36NJI3_9DINO</name>
<keyword evidence="4 8" id="KW-1133">Transmembrane helix</keyword>
<reference evidence="10" key="1">
    <citation type="submission" date="2023-08" db="EMBL/GenBank/DDBJ databases">
        <authorList>
            <person name="Chen Y."/>
            <person name="Shah S."/>
            <person name="Dougan E. K."/>
            <person name="Thang M."/>
            <person name="Chan C."/>
        </authorList>
    </citation>
    <scope>NUCLEOTIDE SEQUENCE</scope>
</reference>
<feature type="transmembrane region" description="Helical" evidence="8">
    <location>
        <begin position="233"/>
        <end position="253"/>
    </location>
</feature>
<dbReference type="InterPro" id="IPR051413">
    <property type="entry name" value="K/Na_HCN_channel"/>
</dbReference>
<feature type="transmembrane region" description="Helical" evidence="8">
    <location>
        <begin position="152"/>
        <end position="173"/>
    </location>
</feature>
<dbReference type="GO" id="GO:0003254">
    <property type="term" value="P:regulation of membrane depolarization"/>
    <property type="evidence" value="ECO:0007669"/>
    <property type="project" value="TreeGrafter"/>
</dbReference>
<organism evidence="10 11">
    <name type="scientific">Effrenium voratum</name>
    <dbReference type="NCBI Taxonomy" id="2562239"/>
    <lineage>
        <taxon>Eukaryota</taxon>
        <taxon>Sar</taxon>
        <taxon>Alveolata</taxon>
        <taxon>Dinophyceae</taxon>
        <taxon>Suessiales</taxon>
        <taxon>Symbiodiniaceae</taxon>
        <taxon>Effrenium</taxon>
    </lineage>
</organism>
<feature type="domain" description="Cyclic nucleotide-binding" evidence="9">
    <location>
        <begin position="492"/>
        <end position="592"/>
    </location>
</feature>
<evidence type="ECO:0000256" key="4">
    <source>
        <dbReference type="ARBA" id="ARBA00022989"/>
    </source>
</evidence>
<dbReference type="InterPro" id="IPR018490">
    <property type="entry name" value="cNMP-bd_dom_sf"/>
</dbReference>
<feature type="transmembrane region" description="Helical" evidence="8">
    <location>
        <begin position="308"/>
        <end position="336"/>
    </location>
</feature>
<dbReference type="PANTHER" id="PTHR45689">
    <property type="entry name" value="I[[H]] CHANNEL, ISOFORM E"/>
    <property type="match status" value="1"/>
</dbReference>
<dbReference type="PANTHER" id="PTHR45689:SF5">
    <property type="entry name" value="I[[H]] CHANNEL, ISOFORM E"/>
    <property type="match status" value="1"/>
</dbReference>
<evidence type="ECO:0000256" key="8">
    <source>
        <dbReference type="SAM" id="Phobius"/>
    </source>
</evidence>
<accession>A0AA36NJI3</accession>
<dbReference type="Pfam" id="PF20717">
    <property type="entry name" value="DUF6829"/>
    <property type="match status" value="1"/>
</dbReference>
<evidence type="ECO:0000256" key="2">
    <source>
        <dbReference type="ARBA" id="ARBA00022448"/>
    </source>
</evidence>
<gene>
    <name evidence="10" type="ORF">EVOR1521_LOCUS30712</name>
</gene>
<keyword evidence="5" id="KW-0406">Ion transport</keyword>
<dbReference type="GO" id="GO:0005249">
    <property type="term" value="F:voltage-gated potassium channel activity"/>
    <property type="evidence" value="ECO:0007669"/>
    <property type="project" value="TreeGrafter"/>
</dbReference>
<dbReference type="Pfam" id="PF00520">
    <property type="entry name" value="Ion_trans"/>
    <property type="match status" value="1"/>
</dbReference>
<feature type="region of interest" description="Disordered" evidence="7">
    <location>
        <begin position="118"/>
        <end position="138"/>
    </location>
</feature>
<dbReference type="PROSITE" id="PS50042">
    <property type="entry name" value="CNMP_BINDING_3"/>
    <property type="match status" value="1"/>
</dbReference>
<evidence type="ECO:0000256" key="1">
    <source>
        <dbReference type="ARBA" id="ARBA00004141"/>
    </source>
</evidence>
<dbReference type="Gene3D" id="1.10.287.70">
    <property type="match status" value="1"/>
</dbReference>
<feature type="compositionally biased region" description="Polar residues" evidence="7">
    <location>
        <begin position="119"/>
        <end position="128"/>
    </location>
</feature>
<keyword evidence="11" id="KW-1185">Reference proteome</keyword>
<dbReference type="Proteomes" id="UP001178507">
    <property type="component" value="Unassembled WGS sequence"/>
</dbReference>
<sequence length="1128" mass="126305">METVLQQHLLDLETKIQHAFDGVQQHIQEMQKLLHPADAPPQAIEDLDAQLAPALEESAERQLSSEALQLKKSAERQDGALTQGHLRLNSHMMGLSMKAAEAVGVVGRESLRTSFVEMTRSQQRSPVSNDDKSRPCHPGRCKPWLPNSKFRVSWDLAGMFLIVCDAFLLPVVIAWDLDITPFLGDNSVAARLLQMFSIISMCFWPLDILLNFNTSFYVKGTLQKARWAIAKRYMTTWLAFDICVVALDLSAGMTAGGESANSGADFLQPLRSARYLRILRTLRLLRILKAGKINVLLENLVISMGRQWLILAFTVGKMLLAIGAVAHILACAWFGLGASLSDGTRLSWIDLAGIKDLPPAIQYAHSIGWILLPPAPPPVRPESGLEQVGCLVCVVTTVLVIGSALSILTGTLNEIRQVNSERSRKRRELRIYLQTKAVRTELLMRIMSYADYKMARHSPISFDAGLISPMLEAELATAQLGDTLQGHPFFALTGRVFPQVFADFCRALEKKFFCEAESVFSAGLLAEMMYITSHGQFSLCSATDSSHLEFEDECRYFAEVALYVEAVMHHFSLRTESFAEVFALSGSKMAAVLANSPMCATMFIEYTNEYLLHYTLPAPNLSCVEVLEQQSNCAQRSCESNSFYLELYVDSRRVIRTLDLNYLKVDDLLSPPSFVDHVLRSKEPETLDETVKHLRAAFVELHPEEGLHIRYSDSKEQERAESGILSLIALVRDDYTLYVSPQKPTACLSSEQWQELQELLVWCCPDHKKMLTAIFLLAVKGLGKFRSLTRQLPLDCQRPESAISFILSFYSAAVPSWDELDQEEEELVHGMLQLQLGFNFAQMLQGENVAANLLQLKEKIQNNGGEELLKVYVMYLLGFMSGLAGGTGSRFMTCSNAKTVILGLSMLKNALSEKPAPLYWSYIHHRSVAMQHQPRKPEDLAVARLACLCRAQTHQDYEFLQKAWQELTKVEQADLTRHFLADGITSQAVVCEFLPLCLERAKANAFVRVPVLLEVLVDLLQAVRSASQCRLTSDAAASLVAVDLADLAAFILMVQNSYIFQTCLARAKLRATEKCRFHLDMTQENWRRVSEPQSDVVMLASSVHAMQRRQEHGEHANSQVKALVRCHV</sequence>
<evidence type="ECO:0000256" key="7">
    <source>
        <dbReference type="SAM" id="MobiDB-lite"/>
    </source>
</evidence>
<dbReference type="InterPro" id="IPR014710">
    <property type="entry name" value="RmlC-like_jellyroll"/>
</dbReference>
<dbReference type="Gene3D" id="2.60.120.10">
    <property type="entry name" value="Jelly Rolls"/>
    <property type="match status" value="1"/>
</dbReference>
<dbReference type="InterPro" id="IPR000595">
    <property type="entry name" value="cNMP-bd_dom"/>
</dbReference>
<dbReference type="SUPFAM" id="SSF51206">
    <property type="entry name" value="cAMP-binding domain-like"/>
    <property type="match status" value="1"/>
</dbReference>
<evidence type="ECO:0000313" key="10">
    <source>
        <dbReference type="EMBL" id="CAJ1409687.1"/>
    </source>
</evidence>
<dbReference type="InterPro" id="IPR005821">
    <property type="entry name" value="Ion_trans_dom"/>
</dbReference>
<keyword evidence="6 8" id="KW-0472">Membrane</keyword>
<evidence type="ECO:0000259" key="9">
    <source>
        <dbReference type="PROSITE" id="PS50042"/>
    </source>
</evidence>
<dbReference type="AlphaFoldDB" id="A0AA36NJI3"/>
<comment type="caution">
    <text evidence="10">The sequence shown here is derived from an EMBL/GenBank/DDBJ whole genome shotgun (WGS) entry which is preliminary data.</text>
</comment>
<keyword evidence="3 8" id="KW-0812">Transmembrane</keyword>
<dbReference type="EMBL" id="CAUJNA010003780">
    <property type="protein sequence ID" value="CAJ1409687.1"/>
    <property type="molecule type" value="Genomic_DNA"/>
</dbReference>
<protein>
    <recommendedName>
        <fullName evidence="9">Cyclic nucleotide-binding domain-containing protein</fullName>
    </recommendedName>
</protein>
<proteinExistence type="predicted"/>
<feature type="transmembrane region" description="Helical" evidence="8">
    <location>
        <begin position="193"/>
        <end position="212"/>
    </location>
</feature>
<keyword evidence="2" id="KW-0813">Transport</keyword>
<evidence type="ECO:0000256" key="6">
    <source>
        <dbReference type="ARBA" id="ARBA00023136"/>
    </source>
</evidence>
<dbReference type="GO" id="GO:0098855">
    <property type="term" value="C:HCN channel complex"/>
    <property type="evidence" value="ECO:0007669"/>
    <property type="project" value="TreeGrafter"/>
</dbReference>